<proteinExistence type="predicted"/>
<keyword evidence="3" id="KW-1185">Reference proteome</keyword>
<comment type="caution">
    <text evidence="2">The sequence shown here is derived from an EMBL/GenBank/DDBJ whole genome shotgun (WGS) entry which is preliminary data.</text>
</comment>
<dbReference type="Pfam" id="PF13443">
    <property type="entry name" value="HTH_26"/>
    <property type="match status" value="1"/>
</dbReference>
<evidence type="ECO:0000259" key="1">
    <source>
        <dbReference type="PROSITE" id="PS50943"/>
    </source>
</evidence>
<dbReference type="InterPro" id="IPR010982">
    <property type="entry name" value="Lambda_DNA-bd_dom_sf"/>
</dbReference>
<evidence type="ECO:0000313" key="2">
    <source>
        <dbReference type="EMBL" id="TEB05864.1"/>
    </source>
</evidence>
<feature type="domain" description="HTH cro/C1-type" evidence="1">
    <location>
        <begin position="24"/>
        <end position="62"/>
    </location>
</feature>
<evidence type="ECO:0000313" key="3">
    <source>
        <dbReference type="Proteomes" id="UP000298324"/>
    </source>
</evidence>
<dbReference type="EMBL" id="QFGA01000002">
    <property type="protein sequence ID" value="TEB05864.1"/>
    <property type="molecule type" value="Genomic_DNA"/>
</dbReference>
<gene>
    <name evidence="2" type="ORF">Psch_02906</name>
</gene>
<dbReference type="Proteomes" id="UP000298324">
    <property type="component" value="Unassembled WGS sequence"/>
</dbReference>
<dbReference type="AlphaFoldDB" id="A0A4Y7RA87"/>
<reference evidence="2 3" key="1">
    <citation type="journal article" date="2018" name="Environ. Microbiol.">
        <title>Novel energy conservation strategies and behaviour of Pelotomaculum schinkii driving syntrophic propionate catabolism.</title>
        <authorList>
            <person name="Hidalgo-Ahumada C.A.P."/>
            <person name="Nobu M.K."/>
            <person name="Narihiro T."/>
            <person name="Tamaki H."/>
            <person name="Liu W.T."/>
            <person name="Kamagata Y."/>
            <person name="Stams A.J.M."/>
            <person name="Imachi H."/>
            <person name="Sousa D.Z."/>
        </authorList>
    </citation>
    <scope>NUCLEOTIDE SEQUENCE [LARGE SCALE GENOMIC DNA]</scope>
    <source>
        <strain evidence="2 3">HH</strain>
    </source>
</reference>
<dbReference type="PROSITE" id="PS50943">
    <property type="entry name" value="HTH_CROC1"/>
    <property type="match status" value="1"/>
</dbReference>
<dbReference type="PANTHER" id="PTHR37301:SF1">
    <property type="entry name" value="DNA-BINDING PROTEIN"/>
    <property type="match status" value="1"/>
</dbReference>
<protein>
    <recommendedName>
        <fullName evidence="1">HTH cro/C1-type domain-containing protein</fullName>
    </recommendedName>
</protein>
<dbReference type="SUPFAM" id="SSF47413">
    <property type="entry name" value="lambda repressor-like DNA-binding domains"/>
    <property type="match status" value="1"/>
</dbReference>
<name>A0A4Y7RA87_9FIRM</name>
<sequence length="84" mass="9318">MEIKCNLSTIMGSRRLKIVDLHNLTGIARDTISSLYNEKAKGITFEVMAKLCAALDCQPGDLFEYIKEEAATDATQVQSYPYLG</sequence>
<dbReference type="InterPro" id="IPR001387">
    <property type="entry name" value="Cro/C1-type_HTH"/>
</dbReference>
<organism evidence="2 3">
    <name type="scientific">Pelotomaculum schinkii</name>
    <dbReference type="NCBI Taxonomy" id="78350"/>
    <lineage>
        <taxon>Bacteria</taxon>
        <taxon>Bacillati</taxon>
        <taxon>Bacillota</taxon>
        <taxon>Clostridia</taxon>
        <taxon>Eubacteriales</taxon>
        <taxon>Desulfotomaculaceae</taxon>
        <taxon>Pelotomaculum</taxon>
    </lineage>
</organism>
<dbReference type="CDD" id="cd00093">
    <property type="entry name" value="HTH_XRE"/>
    <property type="match status" value="1"/>
</dbReference>
<dbReference type="GO" id="GO:0003677">
    <property type="term" value="F:DNA binding"/>
    <property type="evidence" value="ECO:0007669"/>
    <property type="project" value="InterPro"/>
</dbReference>
<dbReference type="PANTHER" id="PTHR37301">
    <property type="entry name" value="DNA-BINDING PROTEIN-RELATED"/>
    <property type="match status" value="1"/>
</dbReference>
<accession>A0A4Y7RA87</accession>
<dbReference type="RefSeq" id="WP_190258566.1">
    <property type="nucleotide sequence ID" value="NZ_QFGA01000002.1"/>
</dbReference>
<dbReference type="Gene3D" id="1.10.260.40">
    <property type="entry name" value="lambda repressor-like DNA-binding domains"/>
    <property type="match status" value="1"/>
</dbReference>